<feature type="compositionally biased region" description="Polar residues" evidence="1">
    <location>
        <begin position="28"/>
        <end position="38"/>
    </location>
</feature>
<dbReference type="Proteomes" id="UP001338125">
    <property type="component" value="Unassembled WGS sequence"/>
</dbReference>
<proteinExistence type="predicted"/>
<sequence>MATNGDRHIDYSYPDLDTWRRGEKGFVHNTSGATLSQLSKKHRMQEPHASDQGTGPSSAAAGPSGYTYGYGVEEDVPYYSQPGSAFGDDYPPANASSREEEDEYDDEEGGDDDEGTEAEDNGHDEDAETAVPAGEKRVTVEIKKHSSSSGYYFVDSKRKKRETKKKQWKLVQDGYELRGRSTPTSPRAFHEQRAGCLEDLSIV</sequence>
<reference evidence="2 3" key="1">
    <citation type="submission" date="2024-01" db="EMBL/GenBank/DDBJ databases">
        <title>Complete genome of Cladobotryum mycophilum ATHUM6906.</title>
        <authorList>
            <person name="Christinaki A.C."/>
            <person name="Myridakis A.I."/>
            <person name="Kouvelis V.N."/>
        </authorList>
    </citation>
    <scope>NUCLEOTIDE SEQUENCE [LARGE SCALE GENOMIC DNA]</scope>
    <source>
        <strain evidence="2 3">ATHUM6906</strain>
    </source>
</reference>
<feature type="compositionally biased region" description="Basic residues" evidence="1">
    <location>
        <begin position="157"/>
        <end position="167"/>
    </location>
</feature>
<evidence type="ECO:0000256" key="1">
    <source>
        <dbReference type="SAM" id="MobiDB-lite"/>
    </source>
</evidence>
<keyword evidence="3" id="KW-1185">Reference proteome</keyword>
<evidence type="ECO:0000313" key="3">
    <source>
        <dbReference type="Proteomes" id="UP001338125"/>
    </source>
</evidence>
<name>A0ABR0SCL0_9HYPO</name>
<feature type="compositionally biased region" description="Basic and acidic residues" evidence="1">
    <location>
        <begin position="1"/>
        <end position="10"/>
    </location>
</feature>
<feature type="region of interest" description="Disordered" evidence="1">
    <location>
        <begin position="1"/>
        <end position="167"/>
    </location>
</feature>
<feature type="compositionally biased region" description="Basic and acidic residues" evidence="1">
    <location>
        <begin position="134"/>
        <end position="144"/>
    </location>
</feature>
<organism evidence="2 3">
    <name type="scientific">Cladobotryum mycophilum</name>
    <dbReference type="NCBI Taxonomy" id="491253"/>
    <lineage>
        <taxon>Eukaryota</taxon>
        <taxon>Fungi</taxon>
        <taxon>Dikarya</taxon>
        <taxon>Ascomycota</taxon>
        <taxon>Pezizomycotina</taxon>
        <taxon>Sordariomycetes</taxon>
        <taxon>Hypocreomycetidae</taxon>
        <taxon>Hypocreales</taxon>
        <taxon>Hypocreaceae</taxon>
        <taxon>Cladobotryum</taxon>
    </lineage>
</organism>
<feature type="compositionally biased region" description="Acidic residues" evidence="1">
    <location>
        <begin position="99"/>
        <end position="128"/>
    </location>
</feature>
<protein>
    <submittedName>
        <fullName evidence="2">Uncharacterized protein</fullName>
    </submittedName>
</protein>
<dbReference type="EMBL" id="JAVFKD010000014">
    <property type="protein sequence ID" value="KAK5989704.1"/>
    <property type="molecule type" value="Genomic_DNA"/>
</dbReference>
<evidence type="ECO:0000313" key="2">
    <source>
        <dbReference type="EMBL" id="KAK5989704.1"/>
    </source>
</evidence>
<feature type="compositionally biased region" description="Basic and acidic residues" evidence="1">
    <location>
        <begin position="17"/>
        <end position="26"/>
    </location>
</feature>
<accession>A0ABR0SCL0</accession>
<comment type="caution">
    <text evidence="2">The sequence shown here is derived from an EMBL/GenBank/DDBJ whole genome shotgun (WGS) entry which is preliminary data.</text>
</comment>
<gene>
    <name evidence="2" type="ORF">PT974_07960</name>
</gene>